<reference evidence="9 10" key="1">
    <citation type="journal article" date="2024" name="Front. Microbiol.">
        <title>Transcriptomic insights into the dominance of two phototrophs throughout the water column of a tropical hypersaline-alkaline crater lake (Dziani Dzaha, Mayotte).</title>
        <authorList>
            <person name="Duperron S."/>
            <person name="Halary S."/>
            <person name="Bouly J.-P."/>
            <person name="Roussel T."/>
            <person name="Hugoni M."/>
            <person name="Bruto M."/>
            <person name="Oger P."/>
            <person name="Duval C."/>
            <person name="Woo A."/>
            <person name="Jezequiel D."/>
            <person name="Ader M."/>
            <person name="Leboulanger C."/>
            <person name="Agogue H."/>
            <person name="Grossi V."/>
            <person name="Trousselier M."/>
            <person name="Bernard C."/>
        </authorList>
    </citation>
    <scope>NUCLEOTIDE SEQUENCE [LARGE SCALE GENOMIC DNA]</scope>
    <source>
        <strain evidence="9 10">PMC 851.14</strain>
    </source>
</reference>
<dbReference type="CDD" id="cd17546">
    <property type="entry name" value="REC_hyHK_CKI1_RcsC-like"/>
    <property type="match status" value="1"/>
</dbReference>
<dbReference type="Gene3D" id="3.30.565.10">
    <property type="entry name" value="Histidine kinase-like ATPase, C-terminal domain"/>
    <property type="match status" value="1"/>
</dbReference>
<dbReference type="SMART" id="SM00448">
    <property type="entry name" value="REC"/>
    <property type="match status" value="1"/>
</dbReference>
<sequence>MSKIEAGQISLNQNNFDLWSLLDSLEEMFSIRAAAEGLKLIFVRSQTLPHYIKTDERKLRQVLINLIGNAVKFTESGSVTLHSEVIDPPSQIDNQQEAEMVLQFTVEDTGPGIAPEDIDQLFEPFIQTETGRKYQQGTGLGLPISQEFFQLMGGDISVSSTRGVGSVFKFNIKVNLGYPEEISSSQLLAQKIVSLAPNQPKYRILVVDDRESNQQLLVKFLIPVGFEVLEAENGQEAIAIWNQWEPHLIWMDMRMPVMDGYEATKRIKSHLKGQATVIIALTASAFEEEREVVLSAGCDDFVRKPFEEQILFEKMAKHLGVRYIYEKQISSQPTRVVQHQPLEANCLMVMPTDWVVQLHQAATELDDKLVLQLLEEISEDQLALKQSLIDLVERVRFDMILSLTQSALKL</sequence>
<proteinExistence type="predicted"/>
<evidence type="ECO:0000259" key="8">
    <source>
        <dbReference type="PROSITE" id="PS50110"/>
    </source>
</evidence>
<dbReference type="PROSITE" id="PS50109">
    <property type="entry name" value="HIS_KIN"/>
    <property type="match status" value="1"/>
</dbReference>
<dbReference type="PROSITE" id="PS50110">
    <property type="entry name" value="RESPONSE_REGULATORY"/>
    <property type="match status" value="1"/>
</dbReference>
<keyword evidence="6" id="KW-0597">Phosphoprotein</keyword>
<dbReference type="InterPro" id="IPR005467">
    <property type="entry name" value="His_kinase_dom"/>
</dbReference>
<dbReference type="EMBL" id="JBBWYZ010000006">
    <property type="protein sequence ID" value="MEK9511505.1"/>
    <property type="molecule type" value="Genomic_DNA"/>
</dbReference>
<dbReference type="SUPFAM" id="SSF55874">
    <property type="entry name" value="ATPase domain of HSP90 chaperone/DNA topoisomerase II/histidine kinase"/>
    <property type="match status" value="1"/>
</dbReference>
<keyword evidence="9" id="KW-0547">Nucleotide-binding</keyword>
<keyword evidence="3" id="KW-0808">Transferase</keyword>
<dbReference type="Proteomes" id="UP001387447">
    <property type="component" value="Unassembled WGS sequence"/>
</dbReference>
<dbReference type="InterPro" id="IPR036890">
    <property type="entry name" value="HATPase_C_sf"/>
</dbReference>
<dbReference type="InterPro" id="IPR004358">
    <property type="entry name" value="Sig_transdc_His_kin-like_C"/>
</dbReference>
<dbReference type="InterPro" id="IPR001789">
    <property type="entry name" value="Sig_transdc_resp-reg_receiver"/>
</dbReference>
<keyword evidence="10" id="KW-1185">Reference proteome</keyword>
<protein>
    <recommendedName>
        <fullName evidence="2">histidine kinase</fullName>
        <ecNumber evidence="2">2.7.13.3</ecNumber>
    </recommendedName>
</protein>
<evidence type="ECO:0000256" key="1">
    <source>
        <dbReference type="ARBA" id="ARBA00000085"/>
    </source>
</evidence>
<evidence type="ECO:0000256" key="2">
    <source>
        <dbReference type="ARBA" id="ARBA00012438"/>
    </source>
</evidence>
<dbReference type="RefSeq" id="WP_006624804.1">
    <property type="nucleotide sequence ID" value="NZ_JBBWYZ010000006.1"/>
</dbReference>
<gene>
    <name evidence="9" type="ORF">AAEJ74_07325</name>
</gene>
<evidence type="ECO:0000313" key="9">
    <source>
        <dbReference type="EMBL" id="MEK9511505.1"/>
    </source>
</evidence>
<dbReference type="GO" id="GO:0005524">
    <property type="term" value="F:ATP binding"/>
    <property type="evidence" value="ECO:0007669"/>
    <property type="project" value="UniProtKB-KW"/>
</dbReference>
<comment type="caution">
    <text evidence="9">The sequence shown here is derived from an EMBL/GenBank/DDBJ whole genome shotgun (WGS) entry which is preliminary data.</text>
</comment>
<name>A0ABU9EHT7_LIMFS</name>
<evidence type="ECO:0000259" key="7">
    <source>
        <dbReference type="PROSITE" id="PS50109"/>
    </source>
</evidence>
<feature type="domain" description="Histidine kinase" evidence="7">
    <location>
        <begin position="1"/>
        <end position="176"/>
    </location>
</feature>
<comment type="catalytic activity">
    <reaction evidence="1">
        <text>ATP + protein L-histidine = ADP + protein N-phospho-L-histidine.</text>
        <dbReference type="EC" id="2.7.13.3"/>
    </reaction>
</comment>
<evidence type="ECO:0000256" key="6">
    <source>
        <dbReference type="PROSITE-ProRule" id="PRU00169"/>
    </source>
</evidence>
<organism evidence="9 10">
    <name type="scientific">Limnospira fusiformis PMC 851.14</name>
    <dbReference type="NCBI Taxonomy" id="2219512"/>
    <lineage>
        <taxon>Bacteria</taxon>
        <taxon>Bacillati</taxon>
        <taxon>Cyanobacteriota</taxon>
        <taxon>Cyanophyceae</taxon>
        <taxon>Oscillatoriophycideae</taxon>
        <taxon>Oscillatoriales</taxon>
        <taxon>Sirenicapillariaceae</taxon>
        <taxon>Limnospira</taxon>
    </lineage>
</organism>
<dbReference type="Gene3D" id="3.40.50.2300">
    <property type="match status" value="1"/>
</dbReference>
<dbReference type="SUPFAM" id="SSF52172">
    <property type="entry name" value="CheY-like"/>
    <property type="match status" value="1"/>
</dbReference>
<dbReference type="InterPro" id="IPR003594">
    <property type="entry name" value="HATPase_dom"/>
</dbReference>
<evidence type="ECO:0000313" key="10">
    <source>
        <dbReference type="Proteomes" id="UP001387447"/>
    </source>
</evidence>
<dbReference type="InterPro" id="IPR011006">
    <property type="entry name" value="CheY-like_superfamily"/>
</dbReference>
<evidence type="ECO:0000256" key="5">
    <source>
        <dbReference type="ARBA" id="ARBA00023012"/>
    </source>
</evidence>
<dbReference type="SMART" id="SM00387">
    <property type="entry name" value="HATPase_c"/>
    <property type="match status" value="1"/>
</dbReference>
<dbReference type="Pfam" id="PF02518">
    <property type="entry name" value="HATPase_c"/>
    <property type="match status" value="1"/>
</dbReference>
<accession>A0ABU9EHT7</accession>
<dbReference type="PANTHER" id="PTHR43047:SF72">
    <property type="entry name" value="OSMOSENSING HISTIDINE PROTEIN KINASE SLN1"/>
    <property type="match status" value="1"/>
</dbReference>
<keyword evidence="9" id="KW-0067">ATP-binding</keyword>
<dbReference type="PRINTS" id="PR00344">
    <property type="entry name" value="BCTRLSENSOR"/>
</dbReference>
<evidence type="ECO:0000256" key="3">
    <source>
        <dbReference type="ARBA" id="ARBA00022679"/>
    </source>
</evidence>
<dbReference type="CDD" id="cd16922">
    <property type="entry name" value="HATPase_EvgS-ArcB-TorS-like"/>
    <property type="match status" value="1"/>
</dbReference>
<keyword evidence="4" id="KW-0418">Kinase</keyword>
<evidence type="ECO:0000256" key="4">
    <source>
        <dbReference type="ARBA" id="ARBA00022777"/>
    </source>
</evidence>
<dbReference type="Pfam" id="PF00072">
    <property type="entry name" value="Response_reg"/>
    <property type="match status" value="1"/>
</dbReference>
<feature type="domain" description="Response regulatory" evidence="8">
    <location>
        <begin position="203"/>
        <end position="319"/>
    </location>
</feature>
<dbReference type="PANTHER" id="PTHR43047">
    <property type="entry name" value="TWO-COMPONENT HISTIDINE PROTEIN KINASE"/>
    <property type="match status" value="1"/>
</dbReference>
<keyword evidence="5" id="KW-0902">Two-component regulatory system</keyword>
<dbReference type="EC" id="2.7.13.3" evidence="2"/>
<feature type="modified residue" description="4-aspartylphosphate" evidence="6">
    <location>
        <position position="252"/>
    </location>
</feature>